<sequence length="31" mass="3779">MLRKDMTARCKPSLGTICCTNMWQRERYRKT</sequence>
<protein>
    <submittedName>
        <fullName evidence="1">Uncharacterized protein</fullName>
    </submittedName>
</protein>
<organism evidence="1">
    <name type="scientific">virus sp. ctBM815</name>
    <dbReference type="NCBI Taxonomy" id="2825806"/>
    <lineage>
        <taxon>Viruses</taxon>
    </lineage>
</organism>
<reference evidence="1" key="1">
    <citation type="journal article" date="2021" name="Proc. Natl. Acad. Sci. U.S.A.">
        <title>A Catalog of Tens of Thousands of Viruses from Human Metagenomes Reveals Hidden Associations with Chronic Diseases.</title>
        <authorList>
            <person name="Tisza M.J."/>
            <person name="Buck C.B."/>
        </authorList>
    </citation>
    <scope>NUCLEOTIDE SEQUENCE</scope>
    <source>
        <strain evidence="1">CtBM815</strain>
    </source>
</reference>
<dbReference type="EMBL" id="BK059109">
    <property type="protein sequence ID" value="DAE31646.1"/>
    <property type="molecule type" value="Genomic_DNA"/>
</dbReference>
<proteinExistence type="predicted"/>
<name>A0A8S5RJS3_9VIRU</name>
<accession>A0A8S5RJS3</accession>
<evidence type="ECO:0000313" key="1">
    <source>
        <dbReference type="EMBL" id="DAE31646.1"/>
    </source>
</evidence>